<dbReference type="EC" id="1.5.1.3" evidence="3 7"/>
<keyword evidence="4 7" id="KW-0554">One-carbon metabolism</keyword>
<dbReference type="PRINTS" id="PR00070">
    <property type="entry name" value="DHFR"/>
</dbReference>
<accession>A0ABQ3W5I6</accession>
<comment type="similarity">
    <text evidence="2 7 8">Belongs to the dihydrofolate reductase family.</text>
</comment>
<organism evidence="10 11">
    <name type="scientific">Lactobacillus nasalidis</name>
    <dbReference type="NCBI Taxonomy" id="2797258"/>
    <lineage>
        <taxon>Bacteria</taxon>
        <taxon>Bacillati</taxon>
        <taxon>Bacillota</taxon>
        <taxon>Bacilli</taxon>
        <taxon>Lactobacillales</taxon>
        <taxon>Lactobacillaceae</taxon>
        <taxon>Lactobacillus</taxon>
    </lineage>
</organism>
<keyword evidence="6 7" id="KW-0560">Oxidoreductase</keyword>
<evidence type="ECO:0000256" key="5">
    <source>
        <dbReference type="ARBA" id="ARBA00022857"/>
    </source>
</evidence>
<evidence type="ECO:0000256" key="7">
    <source>
        <dbReference type="PIRNR" id="PIRNR000194"/>
    </source>
</evidence>
<dbReference type="EMBL" id="BOCI01000114">
    <property type="protein sequence ID" value="GHW00640.1"/>
    <property type="molecule type" value="Genomic_DNA"/>
</dbReference>
<evidence type="ECO:0000313" key="11">
    <source>
        <dbReference type="Proteomes" id="UP000616547"/>
    </source>
</evidence>
<evidence type="ECO:0000256" key="4">
    <source>
        <dbReference type="ARBA" id="ARBA00022563"/>
    </source>
</evidence>
<comment type="caution">
    <text evidence="10">The sequence shown here is derived from an EMBL/GenBank/DDBJ whole genome shotgun (WGS) entry which is preliminary data.</text>
</comment>
<evidence type="ECO:0000256" key="6">
    <source>
        <dbReference type="ARBA" id="ARBA00023002"/>
    </source>
</evidence>
<dbReference type="RefSeq" id="WP_201335903.1">
    <property type="nucleotide sequence ID" value="NZ_BOCI01000114.1"/>
</dbReference>
<comment type="pathway">
    <text evidence="1 7">Cofactor biosynthesis; tetrahydrofolate biosynthesis; 5,6,7,8-tetrahydrofolate from 7,8-dihydrofolate: step 1/1.</text>
</comment>
<dbReference type="Gene3D" id="3.40.430.10">
    <property type="entry name" value="Dihydrofolate Reductase, subunit A"/>
    <property type="match status" value="1"/>
</dbReference>
<dbReference type="Pfam" id="PF00186">
    <property type="entry name" value="DHFR_1"/>
    <property type="match status" value="1"/>
</dbReference>
<evidence type="ECO:0000259" key="9">
    <source>
        <dbReference type="PROSITE" id="PS51330"/>
    </source>
</evidence>
<name>A0ABQ3W5I6_9LACO</name>
<dbReference type="PANTHER" id="PTHR48069">
    <property type="entry name" value="DIHYDROFOLATE REDUCTASE"/>
    <property type="match status" value="1"/>
</dbReference>
<dbReference type="SUPFAM" id="SSF53597">
    <property type="entry name" value="Dihydrofolate reductase-like"/>
    <property type="match status" value="1"/>
</dbReference>
<evidence type="ECO:0000256" key="3">
    <source>
        <dbReference type="ARBA" id="ARBA00012856"/>
    </source>
</evidence>
<dbReference type="PANTHER" id="PTHR48069:SF3">
    <property type="entry name" value="DIHYDROFOLATE REDUCTASE"/>
    <property type="match status" value="1"/>
</dbReference>
<dbReference type="InterPro" id="IPR017925">
    <property type="entry name" value="DHFR_CS"/>
</dbReference>
<dbReference type="PROSITE" id="PS00075">
    <property type="entry name" value="DHFR_1"/>
    <property type="match status" value="1"/>
</dbReference>
<gene>
    <name evidence="10" type="primary">folA</name>
    <name evidence="10" type="ORF">lacNasYZ03_03270</name>
</gene>
<evidence type="ECO:0000256" key="8">
    <source>
        <dbReference type="RuleBase" id="RU004474"/>
    </source>
</evidence>
<feature type="domain" description="DHFR" evidence="9">
    <location>
        <begin position="1"/>
        <end position="160"/>
    </location>
</feature>
<sequence length="162" mass="18487">MLSYVWAQDEAGGIGFQGHLPWQLPADLKHFKEKTMGRPMLMGRKTFESLPGLLPGRQHVVLSHQQLDLPKEVLLLTSEEALDSWLAEQTGEVCVIGGASLFAMLADRVDKLEVTRIKATFPADTYMPEIAWDDFELVDQDCRQADDRNKYDYDFETWLRKG</sequence>
<evidence type="ECO:0000313" key="10">
    <source>
        <dbReference type="EMBL" id="GHW00640.1"/>
    </source>
</evidence>
<keyword evidence="11" id="KW-1185">Reference proteome</keyword>
<dbReference type="InterPro" id="IPR024072">
    <property type="entry name" value="DHFR-like_dom_sf"/>
</dbReference>
<comment type="catalytic activity">
    <reaction evidence="7">
        <text>(6S)-5,6,7,8-tetrahydrofolate + NADP(+) = 7,8-dihydrofolate + NADPH + H(+)</text>
        <dbReference type="Rhea" id="RHEA:15009"/>
        <dbReference type="ChEBI" id="CHEBI:15378"/>
        <dbReference type="ChEBI" id="CHEBI:57451"/>
        <dbReference type="ChEBI" id="CHEBI:57453"/>
        <dbReference type="ChEBI" id="CHEBI:57783"/>
        <dbReference type="ChEBI" id="CHEBI:58349"/>
        <dbReference type="EC" id="1.5.1.3"/>
    </reaction>
</comment>
<protein>
    <recommendedName>
        <fullName evidence="3 7">Dihydrofolate reductase</fullName>
        <ecNumber evidence="3 7">1.5.1.3</ecNumber>
    </recommendedName>
</protein>
<dbReference type="PIRSF" id="PIRSF000194">
    <property type="entry name" value="DHFR"/>
    <property type="match status" value="1"/>
</dbReference>
<evidence type="ECO:0000256" key="1">
    <source>
        <dbReference type="ARBA" id="ARBA00004903"/>
    </source>
</evidence>
<dbReference type="CDD" id="cd00209">
    <property type="entry name" value="DHFR"/>
    <property type="match status" value="1"/>
</dbReference>
<reference evidence="11" key="1">
    <citation type="submission" date="2021-01" db="EMBL/GenBank/DDBJ databases">
        <title>Draft genome sequence of Nasalis larvatus strain YZ03.</title>
        <authorList>
            <person name="Suzuki-Hashido N."/>
            <person name="Tsuchida S."/>
            <person name="Hayakawa T."/>
        </authorList>
    </citation>
    <scope>NUCLEOTIDE SEQUENCE [LARGE SCALE GENOMIC DNA]</scope>
    <source>
        <strain evidence="11">YZ03</strain>
    </source>
</reference>
<dbReference type="Proteomes" id="UP000616547">
    <property type="component" value="Unassembled WGS sequence"/>
</dbReference>
<dbReference type="InterPro" id="IPR001796">
    <property type="entry name" value="DHFR_dom"/>
</dbReference>
<evidence type="ECO:0000256" key="2">
    <source>
        <dbReference type="ARBA" id="ARBA00009539"/>
    </source>
</evidence>
<comment type="function">
    <text evidence="7">Key enzyme in folate metabolism. Catalyzes an essential reaction for de novo glycine and purine synthesis, and for DNA precursor synthesis.</text>
</comment>
<dbReference type="PROSITE" id="PS51330">
    <property type="entry name" value="DHFR_2"/>
    <property type="match status" value="1"/>
</dbReference>
<dbReference type="InterPro" id="IPR012259">
    <property type="entry name" value="DHFR"/>
</dbReference>
<keyword evidence="5 7" id="KW-0521">NADP</keyword>
<proteinExistence type="inferred from homology"/>